<dbReference type="AlphaFoldDB" id="A0A8J5Z852"/>
<feature type="chain" id="PRO_5035312121" description="DUF4283 domain-containing protein" evidence="1">
    <location>
        <begin position="21"/>
        <end position="144"/>
    </location>
</feature>
<dbReference type="Pfam" id="PF14111">
    <property type="entry name" value="DUF4283"/>
    <property type="match status" value="1"/>
</dbReference>
<sequence length="144" mass="16035">MSYFFSFPFFLSGFIWPCSFLCFVEEILVGLSIGEEEAAATIPLGSEGPDGGVSYEHCFVGSFLKSSMINSPSMKVTLVNVWHPIGGISISDLNEGRYLFRLYHKVDVDRIEAGGPWTFNSHLLVMHCLQGREDSMVPLVTIDF</sequence>
<keyword evidence="1" id="KW-0732">Signal</keyword>
<dbReference type="Proteomes" id="UP000701853">
    <property type="component" value="Chromosome 6"/>
</dbReference>
<evidence type="ECO:0000313" key="3">
    <source>
        <dbReference type="EMBL" id="KAG8490240.1"/>
    </source>
</evidence>
<feature type="signal peptide" evidence="1">
    <location>
        <begin position="1"/>
        <end position="20"/>
    </location>
</feature>
<protein>
    <recommendedName>
        <fullName evidence="2">DUF4283 domain-containing protein</fullName>
    </recommendedName>
</protein>
<name>A0A8J5Z852_9ROSI</name>
<accession>A0A8J5Z852</accession>
<feature type="domain" description="DUF4283" evidence="2">
    <location>
        <begin position="56"/>
        <end position="127"/>
    </location>
</feature>
<reference evidence="3 4" key="1">
    <citation type="journal article" date="2021" name="bioRxiv">
        <title>The Gossypium anomalum genome as a resource for cotton improvement and evolutionary analysis of hybrid incompatibility.</title>
        <authorList>
            <person name="Grover C.E."/>
            <person name="Yuan D."/>
            <person name="Arick M.A."/>
            <person name="Miller E.R."/>
            <person name="Hu G."/>
            <person name="Peterson D.G."/>
            <person name="Wendel J.F."/>
            <person name="Udall J.A."/>
        </authorList>
    </citation>
    <scope>NUCLEOTIDE SEQUENCE [LARGE SCALE GENOMIC DNA]</scope>
    <source>
        <strain evidence="3">JFW-Udall</strain>
        <tissue evidence="3">Leaf</tissue>
    </source>
</reference>
<organism evidence="3 4">
    <name type="scientific">Gossypium anomalum</name>
    <dbReference type="NCBI Taxonomy" id="47600"/>
    <lineage>
        <taxon>Eukaryota</taxon>
        <taxon>Viridiplantae</taxon>
        <taxon>Streptophyta</taxon>
        <taxon>Embryophyta</taxon>
        <taxon>Tracheophyta</taxon>
        <taxon>Spermatophyta</taxon>
        <taxon>Magnoliopsida</taxon>
        <taxon>eudicotyledons</taxon>
        <taxon>Gunneridae</taxon>
        <taxon>Pentapetalae</taxon>
        <taxon>rosids</taxon>
        <taxon>malvids</taxon>
        <taxon>Malvales</taxon>
        <taxon>Malvaceae</taxon>
        <taxon>Malvoideae</taxon>
        <taxon>Gossypium</taxon>
    </lineage>
</organism>
<evidence type="ECO:0000259" key="2">
    <source>
        <dbReference type="Pfam" id="PF14111"/>
    </source>
</evidence>
<evidence type="ECO:0000313" key="4">
    <source>
        <dbReference type="Proteomes" id="UP000701853"/>
    </source>
</evidence>
<keyword evidence="4" id="KW-1185">Reference proteome</keyword>
<proteinExistence type="predicted"/>
<gene>
    <name evidence="3" type="ORF">CXB51_015783</name>
</gene>
<dbReference type="EMBL" id="JAHUZN010000006">
    <property type="protein sequence ID" value="KAG8490240.1"/>
    <property type="molecule type" value="Genomic_DNA"/>
</dbReference>
<dbReference type="OrthoDB" id="991656at2759"/>
<evidence type="ECO:0000256" key="1">
    <source>
        <dbReference type="SAM" id="SignalP"/>
    </source>
</evidence>
<comment type="caution">
    <text evidence="3">The sequence shown here is derived from an EMBL/GenBank/DDBJ whole genome shotgun (WGS) entry which is preliminary data.</text>
</comment>
<dbReference type="InterPro" id="IPR025558">
    <property type="entry name" value="DUF4283"/>
</dbReference>